<dbReference type="Pfam" id="PF00067">
    <property type="entry name" value="p450"/>
    <property type="match status" value="1"/>
</dbReference>
<dbReference type="PANTHER" id="PTHR46696:SF1">
    <property type="entry name" value="CYTOCHROME P450 YJIB-RELATED"/>
    <property type="match status" value="1"/>
</dbReference>
<organism evidence="3 4">
    <name type="scientific">Streptomyces litchfieldiae</name>
    <dbReference type="NCBI Taxonomy" id="3075543"/>
    <lineage>
        <taxon>Bacteria</taxon>
        <taxon>Bacillati</taxon>
        <taxon>Actinomycetota</taxon>
        <taxon>Actinomycetes</taxon>
        <taxon>Kitasatosporales</taxon>
        <taxon>Streptomycetaceae</taxon>
        <taxon>Streptomyces</taxon>
    </lineage>
</organism>
<keyword evidence="2" id="KW-0349">Heme</keyword>
<evidence type="ECO:0000256" key="2">
    <source>
        <dbReference type="RuleBase" id="RU000461"/>
    </source>
</evidence>
<dbReference type="PANTHER" id="PTHR46696">
    <property type="entry name" value="P450, PUTATIVE (EUROFUNG)-RELATED"/>
    <property type="match status" value="1"/>
</dbReference>
<evidence type="ECO:0000256" key="1">
    <source>
        <dbReference type="ARBA" id="ARBA00010617"/>
    </source>
</evidence>
<proteinExistence type="inferred from homology"/>
<dbReference type="PRINTS" id="PR00359">
    <property type="entry name" value="BP450"/>
</dbReference>
<keyword evidence="2" id="KW-0408">Iron</keyword>
<comment type="similarity">
    <text evidence="1 2">Belongs to the cytochrome P450 family.</text>
</comment>
<dbReference type="InterPro" id="IPR017972">
    <property type="entry name" value="Cyt_P450_CS"/>
</dbReference>
<keyword evidence="2" id="KW-0479">Metal-binding</keyword>
<dbReference type="Gene3D" id="1.10.630.10">
    <property type="entry name" value="Cytochrome P450"/>
    <property type="match status" value="1"/>
</dbReference>
<reference evidence="4" key="1">
    <citation type="submission" date="2023-07" db="EMBL/GenBank/DDBJ databases">
        <title>30 novel species of actinomycetes from the DSMZ collection.</title>
        <authorList>
            <person name="Nouioui I."/>
        </authorList>
    </citation>
    <scope>NUCLEOTIDE SEQUENCE [LARGE SCALE GENOMIC DNA]</scope>
    <source>
        <strain evidence="4">DSM 44938</strain>
    </source>
</reference>
<dbReference type="RefSeq" id="WP_311704591.1">
    <property type="nucleotide sequence ID" value="NZ_JAVREL010000006.1"/>
</dbReference>
<keyword evidence="4" id="KW-1185">Reference proteome</keyword>
<keyword evidence="2" id="KW-0503">Monooxygenase</keyword>
<dbReference type="PROSITE" id="PS00086">
    <property type="entry name" value="CYTOCHROME_P450"/>
    <property type="match status" value="1"/>
</dbReference>
<dbReference type="EMBL" id="JAVREL010000006">
    <property type="protein sequence ID" value="MDT0343452.1"/>
    <property type="molecule type" value="Genomic_DNA"/>
</dbReference>
<dbReference type="Proteomes" id="UP001183246">
    <property type="component" value="Unassembled WGS sequence"/>
</dbReference>
<dbReference type="SUPFAM" id="SSF48264">
    <property type="entry name" value="Cytochrome P450"/>
    <property type="match status" value="1"/>
</dbReference>
<gene>
    <name evidence="3" type="ORF">RM590_12630</name>
</gene>
<dbReference type="InterPro" id="IPR036396">
    <property type="entry name" value="Cyt_P450_sf"/>
</dbReference>
<dbReference type="PRINTS" id="PR00385">
    <property type="entry name" value="P450"/>
</dbReference>
<name>A0ABU2MPY0_9ACTN</name>
<dbReference type="InterPro" id="IPR001128">
    <property type="entry name" value="Cyt_P450"/>
</dbReference>
<evidence type="ECO:0000313" key="4">
    <source>
        <dbReference type="Proteomes" id="UP001183246"/>
    </source>
</evidence>
<protein>
    <submittedName>
        <fullName evidence="3">Cytochrome P450</fullName>
    </submittedName>
</protein>
<dbReference type="InterPro" id="IPR002397">
    <property type="entry name" value="Cyt_P450_B"/>
</dbReference>
<dbReference type="CDD" id="cd11031">
    <property type="entry name" value="Cyp158A-like"/>
    <property type="match status" value="1"/>
</dbReference>
<sequence>MDMTAPNKKGTVRDFPFVDQIDKLELEPILAELRREEPISRVRLPYGGEAWLLTRYHDVRAALADPRLSRAATVHADVPRRHEMLVGPEGIMYMDPPNHTRLRKLIGKAFTKRRVEALRPRVEVIAGELADELAAKPAPGDVAASFSWPLPTRVICELLGVPYADRAIFREGADAMMLADTLPHEEFANRAGKLIAYIRDLIAQRRAKPTEDMLTALVHARDNEDRLDENELVSISLVLLTGGHETTATQITNSIYTLLRHPDQLARLRADRGMIRGAVDELLRFMGTGSGHHEALIAMEPVEIGGHVFEKGEAIFVHVNSANYDEEVFENPETLDIGRKASSHMSFGHGIHYCLGAQLATMELNVALETLLDRFPRLALAGDDDAIRWRASLLTRGPETLPVTW</sequence>
<evidence type="ECO:0000313" key="3">
    <source>
        <dbReference type="EMBL" id="MDT0343452.1"/>
    </source>
</evidence>
<accession>A0ABU2MPY0</accession>
<comment type="caution">
    <text evidence="3">The sequence shown here is derived from an EMBL/GenBank/DDBJ whole genome shotgun (WGS) entry which is preliminary data.</text>
</comment>
<keyword evidence="2" id="KW-0560">Oxidoreductase</keyword>